<evidence type="ECO:0000259" key="4">
    <source>
        <dbReference type="PROSITE" id="PS51916"/>
    </source>
</evidence>
<dbReference type="InterPro" id="IPR044867">
    <property type="entry name" value="DEUBAD_dom"/>
</dbReference>
<comment type="caution">
    <text evidence="5">The sequence shown here is derived from an EMBL/GenBank/DDBJ whole genome shotgun (WGS) entry which is preliminary data.</text>
</comment>
<organism evidence="5 6">
    <name type="scientific">Malus domestica</name>
    <name type="common">Apple</name>
    <name type="synonym">Pyrus malus</name>
    <dbReference type="NCBI Taxonomy" id="3750"/>
    <lineage>
        <taxon>Eukaryota</taxon>
        <taxon>Viridiplantae</taxon>
        <taxon>Streptophyta</taxon>
        <taxon>Embryophyta</taxon>
        <taxon>Tracheophyta</taxon>
        <taxon>Spermatophyta</taxon>
        <taxon>Magnoliopsida</taxon>
        <taxon>eudicotyledons</taxon>
        <taxon>Gunneridae</taxon>
        <taxon>Pentapetalae</taxon>
        <taxon>rosids</taxon>
        <taxon>fabids</taxon>
        <taxon>Rosales</taxon>
        <taxon>Rosaceae</taxon>
        <taxon>Amygdaloideae</taxon>
        <taxon>Maleae</taxon>
        <taxon>Malus</taxon>
    </lineage>
</organism>
<dbReference type="EMBL" id="RDQH01000337">
    <property type="protein sequence ID" value="RXH83783.1"/>
    <property type="molecule type" value="Genomic_DNA"/>
</dbReference>
<dbReference type="GO" id="GO:0031011">
    <property type="term" value="C:Ino80 complex"/>
    <property type="evidence" value="ECO:0007669"/>
    <property type="project" value="InterPro"/>
</dbReference>
<feature type="compositionally biased region" description="Polar residues" evidence="3">
    <location>
        <begin position="820"/>
        <end position="832"/>
    </location>
</feature>
<proteinExistence type="predicted"/>
<evidence type="ECO:0000313" key="6">
    <source>
        <dbReference type="Proteomes" id="UP000290289"/>
    </source>
</evidence>
<dbReference type="Pfam" id="PF25793">
    <property type="entry name" value="WHD_2nd_NFRKB"/>
    <property type="match status" value="1"/>
</dbReference>
<dbReference type="InterPro" id="IPR024867">
    <property type="entry name" value="NFRKB"/>
</dbReference>
<feature type="region of interest" description="Disordered" evidence="3">
    <location>
        <begin position="1"/>
        <end position="52"/>
    </location>
</feature>
<sequence>MAIEKNNFKVSRLDSEFSPSSRKSMSSDEDELQQRSSAAESDDDDEFDDADSGAGSDDFDLLELGETGVEFCQVGNQTRSIPFELYDIPSLEDILSVDVWNECLSEEEQFGLTKYLPDMDQETFMITLKELFTGCNFHFGSPVKQLFHMLKGGLCEPRVALYREGLNFFQKRQHYNLLRKHQNSMVSNLCQIRDAWLNCKGYSIEERLRVLNIMRIQKSLMGEKMEDMEADSSERESGEGLRSDKIKDRKTAQKMARYSPYGVDTSVELASKGRSSAMDLAKYGKQNPKGILKLAGSKTPSAKELANHSGPYSSAIALPRQHKAVGDDAGAALRIRDQFISGDDVEDATYGFDIQRDRNVSRGSSMDRSGVFKVGKNHDLLRGDELNTDSLMGLPLSSKADVYAYGRNRSGNLLSEANVLTAKPPNLRAPYEFGKKAKYPENIHQFTAGDQMKSLKARLPQPPLRGDQADLSERAEPFWHKRTEGDTFSMDSPLRADDWNARSKKWKLGREPPDLNHKSYRASPPQRNARFISSEFRAKPLQEKMRDKRMQNGGSEMAALKGNRMFVKNEDTESDSSEQFDDDEDSNPLLRRKLAYPSGAMETSPSLLNPTLEAKRTKYAKKEVKESFQALDGINYSSKMGGFAEHGHMRNRENYSSKAKQKGKMRDNSPLHNSSTRAFKECYIPGLSKFNDEGDDYDEQKQIYKLGKNAQFQGEAGESLHTPSWKVYTGKQKREVAHDHSVPESHYFVDEEDDSLGMQFLGNGGGRGNIRKKDQNIEEYVSDRHERIEVPLLGCNMMAKKRQGKEDVSDTGRGDEGGDLQSNHKQLIVDSSSFKKKAKRKLENETVSSDVEISEQPITEMGATDMEPETRPQKKPFAPITPTVHTGFSFSIIHLLSAVRLAMITAVPEGTVGESVDEPNKTHEGAVNGVLSCEKPDVNNLELAGEMNMPFLTVQEIVNRVSLNPGDPCILETQEPLQDLVRGVLRIFSSKTAPLGAKGWKTLVAFEKATKSWSWTGPVSQSSSDHDANEEVIYPEAWGLPHKMLVKLVDSFANWLKCGQDTIQQIGILPAPPLELMQLNLDEKERFRDLRAQKSLNTISPSSEVVRAYFRKEEVLRYSIPDRAFSYTAADGKKSIVAPLRRCGGKPTSKARDHFMLKRDRPPHVTILCLVRDAAARLPGSIGTRADVCTLIRDSQYIVEDVSDAQVNQVVSGALDRLHYERDPCVQFDGERKLWVYLHREREEEDFEDDGTSSTKKWKRQKKDAGDLPDKGAVTVAYHGTEEQTGYDMCSDLNVEPSCLDDMQQDVEDNTDTNNGSEQDEMRQGNPMLWEGHGLNPMCENKLLCQENSTNEDFDDETFGRERTVGLLSASLLHSTPSTFPSDRIVVPGQGD</sequence>
<dbReference type="STRING" id="3750.A0A498IR83"/>
<evidence type="ECO:0000313" key="5">
    <source>
        <dbReference type="EMBL" id="RXH83783.1"/>
    </source>
</evidence>
<dbReference type="PANTHER" id="PTHR13052:SF0">
    <property type="entry name" value="DNA-BINDING PROTEIN-LIKE"/>
    <property type="match status" value="1"/>
</dbReference>
<accession>A0A498IR83</accession>
<feature type="domain" description="DEUBAD" evidence="4">
    <location>
        <begin position="82"/>
        <end position="195"/>
    </location>
</feature>
<dbReference type="PANTHER" id="PTHR13052">
    <property type="entry name" value="NFRKB-RELATED"/>
    <property type="match status" value="1"/>
</dbReference>
<feature type="region of interest" description="Disordered" evidence="3">
    <location>
        <begin position="1245"/>
        <end position="1274"/>
    </location>
</feature>
<feature type="compositionally biased region" description="Basic and acidic residues" evidence="3">
    <location>
        <begin position="224"/>
        <end position="251"/>
    </location>
</feature>
<feature type="region of interest" description="Disordered" evidence="3">
    <location>
        <begin position="569"/>
        <end position="589"/>
    </location>
</feature>
<dbReference type="PROSITE" id="PS51916">
    <property type="entry name" value="DEUBAD"/>
    <property type="match status" value="1"/>
</dbReference>
<feature type="compositionally biased region" description="Acidic residues" evidence="3">
    <location>
        <begin position="572"/>
        <end position="586"/>
    </location>
</feature>
<reference evidence="5 6" key="1">
    <citation type="submission" date="2018-10" db="EMBL/GenBank/DDBJ databases">
        <title>A high-quality apple genome assembly.</title>
        <authorList>
            <person name="Hu J."/>
        </authorList>
    </citation>
    <scope>NUCLEOTIDE SEQUENCE [LARGE SCALE GENOMIC DNA]</scope>
    <source>
        <strain evidence="6">cv. HFTH1</strain>
        <tissue evidence="5">Young leaf</tissue>
    </source>
</reference>
<name>A0A498IR83_MALDO</name>
<evidence type="ECO:0000256" key="1">
    <source>
        <dbReference type="ARBA" id="ARBA00004123"/>
    </source>
</evidence>
<keyword evidence="2" id="KW-0539">Nucleus</keyword>
<keyword evidence="6" id="KW-1185">Reference proteome</keyword>
<evidence type="ECO:0000256" key="3">
    <source>
        <dbReference type="SAM" id="MobiDB-lite"/>
    </source>
</evidence>
<dbReference type="Proteomes" id="UP000290289">
    <property type="component" value="Chromosome 11"/>
</dbReference>
<gene>
    <name evidence="5" type="ORF">DVH24_006036</name>
</gene>
<feature type="compositionally biased region" description="Basic and acidic residues" evidence="3">
    <location>
        <begin position="804"/>
        <end position="816"/>
    </location>
</feature>
<feature type="region of interest" description="Disordered" evidence="3">
    <location>
        <begin position="1305"/>
        <end position="1325"/>
    </location>
</feature>
<dbReference type="InterPro" id="IPR057748">
    <property type="entry name" value="NFRKB_WH_2"/>
</dbReference>
<protein>
    <recommendedName>
        <fullName evidence="4">DEUBAD domain-containing protein</fullName>
    </recommendedName>
</protein>
<evidence type="ECO:0000256" key="2">
    <source>
        <dbReference type="ARBA" id="ARBA00023242"/>
    </source>
</evidence>
<dbReference type="CDD" id="cd21865">
    <property type="entry name" value="DEUBAD_NFRKB"/>
    <property type="match status" value="1"/>
</dbReference>
<feature type="compositionally biased region" description="Acidic residues" evidence="3">
    <location>
        <begin position="40"/>
        <end position="52"/>
    </location>
</feature>
<feature type="region of interest" description="Disordered" evidence="3">
    <location>
        <begin position="224"/>
        <end position="257"/>
    </location>
</feature>
<comment type="subcellular location">
    <subcellularLocation>
        <location evidence="1">Nucleus</location>
    </subcellularLocation>
</comment>
<feature type="region of interest" description="Disordered" evidence="3">
    <location>
        <begin position="800"/>
        <end position="851"/>
    </location>
</feature>